<evidence type="ECO:0000313" key="2">
    <source>
        <dbReference type="EMBL" id="CAK5274473.1"/>
    </source>
</evidence>
<comment type="caution">
    <text evidence="2">The sequence shown here is derived from an EMBL/GenBank/DDBJ whole genome shotgun (WGS) entry which is preliminary data.</text>
</comment>
<name>A0AAD2HGI3_9AGAR</name>
<reference evidence="2" key="1">
    <citation type="submission" date="2023-11" db="EMBL/GenBank/DDBJ databases">
        <authorList>
            <person name="De Vega J J."/>
            <person name="De Vega J J."/>
        </authorList>
    </citation>
    <scope>NUCLEOTIDE SEQUENCE</scope>
</reference>
<dbReference type="Proteomes" id="UP001295794">
    <property type="component" value="Unassembled WGS sequence"/>
</dbReference>
<gene>
    <name evidence="2" type="ORF">MYCIT1_LOCUS21699</name>
</gene>
<dbReference type="EMBL" id="CAVNYO010000403">
    <property type="protein sequence ID" value="CAK5274473.1"/>
    <property type="molecule type" value="Genomic_DNA"/>
</dbReference>
<accession>A0AAD2HGI3</accession>
<feature type="non-terminal residue" evidence="2">
    <location>
        <position position="95"/>
    </location>
</feature>
<evidence type="ECO:0000313" key="3">
    <source>
        <dbReference type="Proteomes" id="UP001295794"/>
    </source>
</evidence>
<dbReference type="AlphaFoldDB" id="A0AAD2HGI3"/>
<feature type="region of interest" description="Disordered" evidence="1">
    <location>
        <begin position="50"/>
        <end position="74"/>
    </location>
</feature>
<organism evidence="2 3">
    <name type="scientific">Mycena citricolor</name>
    <dbReference type="NCBI Taxonomy" id="2018698"/>
    <lineage>
        <taxon>Eukaryota</taxon>
        <taxon>Fungi</taxon>
        <taxon>Dikarya</taxon>
        <taxon>Basidiomycota</taxon>
        <taxon>Agaricomycotina</taxon>
        <taxon>Agaricomycetes</taxon>
        <taxon>Agaricomycetidae</taxon>
        <taxon>Agaricales</taxon>
        <taxon>Marasmiineae</taxon>
        <taxon>Mycenaceae</taxon>
        <taxon>Mycena</taxon>
    </lineage>
</organism>
<keyword evidence="3" id="KW-1185">Reference proteome</keyword>
<protein>
    <submittedName>
        <fullName evidence="2">Uncharacterized protein</fullName>
    </submittedName>
</protein>
<proteinExistence type="predicted"/>
<evidence type="ECO:0000256" key="1">
    <source>
        <dbReference type="SAM" id="MobiDB-lite"/>
    </source>
</evidence>
<sequence>MLVRLRSSAEHLCEPEPRRFRLMPLGESRPQVGPELNSVRSVGMSGFYQDSEAGMSFSPRRRIPTPLYNSDPPPRLLAMRLRTYHIAAAEANQHS</sequence>